<reference evidence="1" key="1">
    <citation type="submission" date="2021-06" db="EMBL/GenBank/DDBJ databases">
        <authorList>
            <person name="Kallberg Y."/>
            <person name="Tangrot J."/>
            <person name="Rosling A."/>
        </authorList>
    </citation>
    <scope>NUCLEOTIDE SEQUENCE</scope>
    <source>
        <strain evidence="1">CL356</strain>
    </source>
</reference>
<dbReference type="Proteomes" id="UP000789525">
    <property type="component" value="Unassembled WGS sequence"/>
</dbReference>
<accession>A0ACA9QJ81</accession>
<dbReference type="EMBL" id="CAJVPT010052913">
    <property type="protein sequence ID" value="CAG8750508.1"/>
    <property type="molecule type" value="Genomic_DNA"/>
</dbReference>
<protein>
    <submittedName>
        <fullName evidence="1">3382_t:CDS:1</fullName>
    </submittedName>
</protein>
<gene>
    <name evidence="1" type="ORF">ACOLOM_LOCUS12673</name>
</gene>
<organism evidence="1 2">
    <name type="scientific">Acaulospora colombiana</name>
    <dbReference type="NCBI Taxonomy" id="27376"/>
    <lineage>
        <taxon>Eukaryota</taxon>
        <taxon>Fungi</taxon>
        <taxon>Fungi incertae sedis</taxon>
        <taxon>Mucoromycota</taxon>
        <taxon>Glomeromycotina</taxon>
        <taxon>Glomeromycetes</taxon>
        <taxon>Diversisporales</taxon>
        <taxon>Acaulosporaceae</taxon>
        <taxon>Acaulospora</taxon>
    </lineage>
</organism>
<proteinExistence type="predicted"/>
<keyword evidence="2" id="KW-1185">Reference proteome</keyword>
<sequence>LLERFFGWALAVLYFIMFFISRSANKHRQKYAKSAQAQQFSPEIGTNNYVVNTGGSLCCKGEKDDAGSSVYETSTPLSNYAGTTEASEKINNYNESHASGQNHGFLNVSYPPPSASPSSSSYSSPTPPSTSNNM</sequence>
<evidence type="ECO:0000313" key="1">
    <source>
        <dbReference type="EMBL" id="CAG8750508.1"/>
    </source>
</evidence>
<name>A0ACA9QJ81_9GLOM</name>
<evidence type="ECO:0000313" key="2">
    <source>
        <dbReference type="Proteomes" id="UP000789525"/>
    </source>
</evidence>
<feature type="non-terminal residue" evidence="1">
    <location>
        <position position="134"/>
    </location>
</feature>
<comment type="caution">
    <text evidence="1">The sequence shown here is derived from an EMBL/GenBank/DDBJ whole genome shotgun (WGS) entry which is preliminary data.</text>
</comment>
<feature type="non-terminal residue" evidence="1">
    <location>
        <position position="1"/>
    </location>
</feature>